<accession>A0AAQ4EZG6</accession>
<feature type="coiled-coil region" evidence="1">
    <location>
        <begin position="153"/>
        <end position="187"/>
    </location>
</feature>
<dbReference type="AlphaFoldDB" id="A0AAQ4EZG6"/>
<dbReference type="Proteomes" id="UP001321473">
    <property type="component" value="Unassembled WGS sequence"/>
</dbReference>
<proteinExistence type="predicted"/>
<organism evidence="2 3">
    <name type="scientific">Amblyomma americanum</name>
    <name type="common">Lone star tick</name>
    <dbReference type="NCBI Taxonomy" id="6943"/>
    <lineage>
        <taxon>Eukaryota</taxon>
        <taxon>Metazoa</taxon>
        <taxon>Ecdysozoa</taxon>
        <taxon>Arthropoda</taxon>
        <taxon>Chelicerata</taxon>
        <taxon>Arachnida</taxon>
        <taxon>Acari</taxon>
        <taxon>Parasitiformes</taxon>
        <taxon>Ixodida</taxon>
        <taxon>Ixodoidea</taxon>
        <taxon>Ixodidae</taxon>
        <taxon>Amblyomminae</taxon>
        <taxon>Amblyomma</taxon>
    </lineage>
</organism>
<keyword evidence="3" id="KW-1185">Reference proteome</keyword>
<protein>
    <submittedName>
        <fullName evidence="2">Uncharacterized protein</fullName>
    </submittedName>
</protein>
<dbReference type="InterPro" id="IPR013083">
    <property type="entry name" value="Znf_RING/FYVE/PHD"/>
</dbReference>
<sequence>MAGTEYTGFDDFPERQRVVFVEPLPVTRVCGACGVLPSRSVLLPCGHVLCQVCKDQTSRDGGKCALDGMEFAEDDILPVNFKQSYLEQHRVFCVAGGEQCTFDGRRCDLKDHLTECGSDKLGDMNDLKSIPERASSEASDKNAVVNCVNCLTIASLQELMASLEECLTSLEESLASLQGQFSNIQEETSG</sequence>
<evidence type="ECO:0000313" key="3">
    <source>
        <dbReference type="Proteomes" id="UP001321473"/>
    </source>
</evidence>
<name>A0AAQ4EZG6_AMBAM</name>
<gene>
    <name evidence="2" type="ORF">V5799_018653</name>
</gene>
<evidence type="ECO:0000256" key="1">
    <source>
        <dbReference type="SAM" id="Coils"/>
    </source>
</evidence>
<reference evidence="2 3" key="1">
    <citation type="journal article" date="2023" name="Arcadia Sci">
        <title>De novo assembly of a long-read Amblyomma americanum tick genome.</title>
        <authorList>
            <person name="Chou S."/>
            <person name="Poskanzer K.E."/>
            <person name="Rollins M."/>
            <person name="Thuy-Boun P.S."/>
        </authorList>
    </citation>
    <scope>NUCLEOTIDE SEQUENCE [LARGE SCALE GENOMIC DNA]</scope>
    <source>
        <strain evidence="2">F_SG_1</strain>
        <tissue evidence="2">Salivary glands</tissue>
    </source>
</reference>
<dbReference type="Gene3D" id="3.30.40.10">
    <property type="entry name" value="Zinc/RING finger domain, C3HC4 (zinc finger)"/>
    <property type="match status" value="1"/>
</dbReference>
<dbReference type="SUPFAM" id="SSF57850">
    <property type="entry name" value="RING/U-box"/>
    <property type="match status" value="1"/>
</dbReference>
<dbReference type="EMBL" id="JARKHS020009279">
    <property type="protein sequence ID" value="KAK8780005.1"/>
    <property type="molecule type" value="Genomic_DNA"/>
</dbReference>
<evidence type="ECO:0000313" key="2">
    <source>
        <dbReference type="EMBL" id="KAK8780005.1"/>
    </source>
</evidence>
<keyword evidence="1" id="KW-0175">Coiled coil</keyword>
<comment type="caution">
    <text evidence="2">The sequence shown here is derived from an EMBL/GenBank/DDBJ whole genome shotgun (WGS) entry which is preliminary data.</text>
</comment>